<dbReference type="Gene3D" id="2.60.120.200">
    <property type="match status" value="1"/>
</dbReference>
<proteinExistence type="predicted"/>
<name>A0A8S4N2V7_OWEFU</name>
<evidence type="ECO:0000313" key="2">
    <source>
        <dbReference type="Proteomes" id="UP000749559"/>
    </source>
</evidence>
<dbReference type="SUPFAM" id="SSF49899">
    <property type="entry name" value="Concanavalin A-like lectins/glucanases"/>
    <property type="match status" value="1"/>
</dbReference>
<dbReference type="Proteomes" id="UP000749559">
    <property type="component" value="Unassembled WGS sequence"/>
</dbReference>
<accession>A0A8S4N2V7</accession>
<dbReference type="AlphaFoldDB" id="A0A8S4N2V7"/>
<dbReference type="OrthoDB" id="6327740at2759"/>
<dbReference type="EMBL" id="CAIIXF020000001">
    <property type="protein sequence ID" value="CAH1774819.1"/>
    <property type="molecule type" value="Genomic_DNA"/>
</dbReference>
<keyword evidence="2" id="KW-1185">Reference proteome</keyword>
<comment type="caution">
    <text evidence="1">The sequence shown here is derived from an EMBL/GenBank/DDBJ whole genome shotgun (WGS) entry which is preliminary data.</text>
</comment>
<organism evidence="1 2">
    <name type="scientific">Owenia fusiformis</name>
    <name type="common">Polychaete worm</name>
    <dbReference type="NCBI Taxonomy" id="6347"/>
    <lineage>
        <taxon>Eukaryota</taxon>
        <taxon>Metazoa</taxon>
        <taxon>Spiralia</taxon>
        <taxon>Lophotrochozoa</taxon>
        <taxon>Annelida</taxon>
        <taxon>Polychaeta</taxon>
        <taxon>Sedentaria</taxon>
        <taxon>Canalipalpata</taxon>
        <taxon>Sabellida</taxon>
        <taxon>Oweniida</taxon>
        <taxon>Oweniidae</taxon>
        <taxon>Owenia</taxon>
    </lineage>
</organism>
<dbReference type="Pfam" id="PF13385">
    <property type="entry name" value="Laminin_G_3"/>
    <property type="match status" value="1"/>
</dbReference>
<dbReference type="InterPro" id="IPR013320">
    <property type="entry name" value="ConA-like_dom_sf"/>
</dbReference>
<evidence type="ECO:0000313" key="1">
    <source>
        <dbReference type="EMBL" id="CAH1774819.1"/>
    </source>
</evidence>
<gene>
    <name evidence="1" type="ORF">OFUS_LOCUS2200</name>
</gene>
<protein>
    <submittedName>
        <fullName evidence="1">Uncharacterized protein</fullName>
    </submittedName>
</protein>
<sequence length="415" mass="46275">MINRSCLEALITRYFQVGYRVLLKEEFASSVTMLTPVVWLAICVAALEAQTPAQRYEDILDDLLVDSPECPGCPYETGSDCCHFQVKRARPGRAIARRQEQRCQTGLAWNNDLCECSNSVTGCDPLQCSASENAFVQPTGCPGRVGDEPLQGNECCIEALYQKYTLINLTHYYLNDDTKRLNWCPEGQMMNLKECACEWPSGVAPKQASCRYWPFEKETGTRDIYQRTYRVNRGVVISEGHNTKNGLLVRKKRALNLHFSIRGGSFSIAFWVKTFANMTDGGTFILNNGGKTTQPTVAFVLNGNTISGGIRTETENNTPNPTADHLFQPLNGDGWHFVAFIYEDPQSTLYTDTSKNSVTQGGGEIARNSCIMQIGGTKKQRLFIDELVICDFAFTELQVTDLRGTGEVPDRMPGQ</sequence>
<reference evidence="1" key="1">
    <citation type="submission" date="2022-03" db="EMBL/GenBank/DDBJ databases">
        <authorList>
            <person name="Martin C."/>
        </authorList>
    </citation>
    <scope>NUCLEOTIDE SEQUENCE</scope>
</reference>